<protein>
    <submittedName>
        <fullName evidence="1">Uncharacterized protein</fullName>
    </submittedName>
</protein>
<proteinExistence type="predicted"/>
<comment type="caution">
    <text evidence="1">The sequence shown here is derived from an EMBL/GenBank/DDBJ whole genome shotgun (WGS) entry which is preliminary data.</text>
</comment>
<evidence type="ECO:0000313" key="2">
    <source>
        <dbReference type="Proteomes" id="UP001206483"/>
    </source>
</evidence>
<sequence length="324" mass="36805">MRKQDLHDGLVRRYKAIAAARSQNIDSEMRYAADWIRKQPALMGLLQEGRRTEEPPQIEDWLTECYKEFGIVWRTSTEEGRAALAWDFLTTAGPGQAESVALNVFMRSGEKRIDTMVNHLAADVFTPLFEWLLERVQRTSSVIHTLRRYVHRVETYDREALHTLYLERTATGEELYNDDLQKRLFDDGDYVTYAKVRSASGEPDLIGDLDSWDPIILDGKLYKAGKIKYVAHGVRQVYEYAIDYSQHTGYLVVFNLTDHILEVDGDGPAGTWPPYFEIAGVRVYVVVVRALPPETTASRLGTAKVATLTRDLVQQAVAGDLDDS</sequence>
<dbReference type="RefSeq" id="WP_253804237.1">
    <property type="nucleotide sequence ID" value="NZ_BAAAUB010000029.1"/>
</dbReference>
<gene>
    <name evidence="1" type="ORF">FHR36_007128</name>
</gene>
<reference evidence="1 2" key="1">
    <citation type="submission" date="2022-06" db="EMBL/GenBank/DDBJ databases">
        <title>Sequencing the genomes of 1000 actinobacteria strains.</title>
        <authorList>
            <person name="Klenk H.-P."/>
        </authorList>
    </citation>
    <scope>NUCLEOTIDE SEQUENCE [LARGE SCALE GENOMIC DNA]</scope>
    <source>
        <strain evidence="1 2">DSM 41656</strain>
    </source>
</reference>
<dbReference type="EMBL" id="JAMZDX010000008">
    <property type="protein sequence ID" value="MCP2313929.1"/>
    <property type="molecule type" value="Genomic_DNA"/>
</dbReference>
<evidence type="ECO:0000313" key="1">
    <source>
        <dbReference type="EMBL" id="MCP2313929.1"/>
    </source>
</evidence>
<organism evidence="1 2">
    <name type="scientific">Kitasatospora paracochleata</name>
    <dbReference type="NCBI Taxonomy" id="58354"/>
    <lineage>
        <taxon>Bacteria</taxon>
        <taxon>Bacillati</taxon>
        <taxon>Actinomycetota</taxon>
        <taxon>Actinomycetes</taxon>
        <taxon>Kitasatosporales</taxon>
        <taxon>Streptomycetaceae</taxon>
        <taxon>Kitasatospora</taxon>
    </lineage>
</organism>
<keyword evidence="2" id="KW-1185">Reference proteome</keyword>
<name>A0ABT1J908_9ACTN</name>
<accession>A0ABT1J908</accession>
<dbReference type="Proteomes" id="UP001206483">
    <property type="component" value="Unassembled WGS sequence"/>
</dbReference>